<dbReference type="Proteomes" id="UP000196536">
    <property type="component" value="Unassembled WGS sequence"/>
</dbReference>
<feature type="chain" id="PRO_5012216600" description="Membrane-binding protein" evidence="1">
    <location>
        <begin position="24"/>
        <end position="218"/>
    </location>
</feature>
<evidence type="ECO:0008006" key="4">
    <source>
        <dbReference type="Google" id="ProtNLM"/>
    </source>
</evidence>
<feature type="signal peptide" evidence="1">
    <location>
        <begin position="1"/>
        <end position="23"/>
    </location>
</feature>
<sequence>MHNKTFTFLPLTLLLAAVTPIYAAPTAVSNQQNIAGTKIATTQPVVAYFNTSEQDFNYSNTPVKGGFYRVLLGRDDNGHFLIQDLFTDSGNKHTDPYWIIDPEGLNYFDLDFVNGPIQGYYATGKIAFKGTFKNGSYISSFDSFYPSGELANRYAPAEKGRFHEEYFYKNGQKAAVIDYENYDISKQEVWDNQGKKVSDENTQQTILDEINNQLALDQ</sequence>
<accession>A0A1Z9YUM8</accession>
<evidence type="ECO:0000256" key="1">
    <source>
        <dbReference type="SAM" id="SignalP"/>
    </source>
</evidence>
<name>A0A1Z9YUM8_9GAMM</name>
<dbReference type="OrthoDB" id="7069252at2"/>
<evidence type="ECO:0000313" key="2">
    <source>
        <dbReference type="EMBL" id="OUY05932.1"/>
    </source>
</evidence>
<dbReference type="RefSeq" id="WP_087621487.1">
    <property type="nucleotide sequence ID" value="NZ_NEXX01000006.1"/>
</dbReference>
<proteinExistence type="predicted"/>
<dbReference type="SUPFAM" id="SSF82185">
    <property type="entry name" value="Histone H3 K4-specific methyltransferase SET7/9 N-terminal domain"/>
    <property type="match status" value="1"/>
</dbReference>
<keyword evidence="3" id="KW-1185">Reference proteome</keyword>
<comment type="caution">
    <text evidence="2">The sequence shown here is derived from an EMBL/GenBank/DDBJ whole genome shotgun (WGS) entry which is preliminary data.</text>
</comment>
<dbReference type="Gene3D" id="2.20.110.10">
    <property type="entry name" value="Histone H3 K4-specific methyltransferase SET7/9 N-terminal domain"/>
    <property type="match status" value="1"/>
</dbReference>
<protein>
    <recommendedName>
        <fullName evidence="4">Membrane-binding protein</fullName>
    </recommendedName>
</protein>
<dbReference type="AlphaFoldDB" id="A0A1Z9YUM8"/>
<gene>
    <name evidence="2" type="ORF">CAP51_14560</name>
</gene>
<dbReference type="EMBL" id="NEXX01000006">
    <property type="protein sequence ID" value="OUY05932.1"/>
    <property type="molecule type" value="Genomic_DNA"/>
</dbReference>
<keyword evidence="1" id="KW-0732">Signal</keyword>
<organism evidence="2 3">
    <name type="scientific">Acinetobacter populi</name>
    <dbReference type="NCBI Taxonomy" id="1582270"/>
    <lineage>
        <taxon>Bacteria</taxon>
        <taxon>Pseudomonadati</taxon>
        <taxon>Pseudomonadota</taxon>
        <taxon>Gammaproteobacteria</taxon>
        <taxon>Moraxellales</taxon>
        <taxon>Moraxellaceae</taxon>
        <taxon>Acinetobacter</taxon>
    </lineage>
</organism>
<reference evidence="2 3" key="1">
    <citation type="submission" date="2017-05" db="EMBL/GenBank/DDBJ databases">
        <title>Acinetobacter populi ANC 5415 (= PBJ7), whole genome shotgun sequencing project.</title>
        <authorList>
            <person name="Nemec A."/>
            <person name="Radolfova-Krizova L."/>
        </authorList>
    </citation>
    <scope>NUCLEOTIDE SEQUENCE [LARGE SCALE GENOMIC DNA]</scope>
    <source>
        <strain evidence="2 3">PBJ7</strain>
    </source>
</reference>
<evidence type="ECO:0000313" key="3">
    <source>
        <dbReference type="Proteomes" id="UP000196536"/>
    </source>
</evidence>